<dbReference type="Proteomes" id="UP000295416">
    <property type="component" value="Unassembled WGS sequence"/>
</dbReference>
<feature type="domain" description="HTH lysR-type" evidence="5">
    <location>
        <begin position="1"/>
        <end position="58"/>
    </location>
</feature>
<dbReference type="EMBL" id="SLXK01000049">
    <property type="protein sequence ID" value="TCP20786.1"/>
    <property type="molecule type" value="Genomic_DNA"/>
</dbReference>
<dbReference type="PANTHER" id="PTHR30126:SF40">
    <property type="entry name" value="HTH-TYPE TRANSCRIPTIONAL REGULATOR GLTR"/>
    <property type="match status" value="1"/>
</dbReference>
<dbReference type="InterPro" id="IPR000847">
    <property type="entry name" value="LysR_HTH_N"/>
</dbReference>
<dbReference type="PROSITE" id="PS50931">
    <property type="entry name" value="HTH_LYSR"/>
    <property type="match status" value="1"/>
</dbReference>
<dbReference type="InterPro" id="IPR036390">
    <property type="entry name" value="WH_DNA-bd_sf"/>
</dbReference>
<dbReference type="SUPFAM" id="SSF46785">
    <property type="entry name" value="Winged helix' DNA-binding domain"/>
    <property type="match status" value="1"/>
</dbReference>
<dbReference type="FunFam" id="1.10.10.10:FF:000001">
    <property type="entry name" value="LysR family transcriptional regulator"/>
    <property type="match status" value="1"/>
</dbReference>
<evidence type="ECO:0000313" key="7">
    <source>
        <dbReference type="Proteomes" id="UP000295416"/>
    </source>
</evidence>
<keyword evidence="4" id="KW-0804">Transcription</keyword>
<gene>
    <name evidence="6" type="ORF">EV207_14923</name>
</gene>
<evidence type="ECO:0000256" key="1">
    <source>
        <dbReference type="ARBA" id="ARBA00009437"/>
    </source>
</evidence>
<dbReference type="Gene3D" id="3.40.190.290">
    <property type="match status" value="1"/>
</dbReference>
<dbReference type="OrthoDB" id="8479357at2"/>
<dbReference type="SUPFAM" id="SSF53850">
    <property type="entry name" value="Periplasmic binding protein-like II"/>
    <property type="match status" value="1"/>
</dbReference>
<dbReference type="CDD" id="cd08442">
    <property type="entry name" value="PBP2_YofA_SoxR_like"/>
    <property type="match status" value="1"/>
</dbReference>
<evidence type="ECO:0000256" key="4">
    <source>
        <dbReference type="ARBA" id="ARBA00023163"/>
    </source>
</evidence>
<dbReference type="Gene3D" id="1.10.10.10">
    <property type="entry name" value="Winged helix-like DNA-binding domain superfamily/Winged helix DNA-binding domain"/>
    <property type="match status" value="1"/>
</dbReference>
<comment type="caution">
    <text evidence="6">The sequence shown here is derived from an EMBL/GenBank/DDBJ whole genome shotgun (WGS) entry which is preliminary data.</text>
</comment>
<evidence type="ECO:0000256" key="2">
    <source>
        <dbReference type="ARBA" id="ARBA00023015"/>
    </source>
</evidence>
<accession>A0A4V2SKT4</accession>
<sequence length="292" mass="32629">MNLEDLRVFRLVAKEGNITKAARSLNFVQSNVTAKIKRLEQNYETKLFYRHKHGVTLTSTGKGLLSYAGQVLDLMDEAEKTLKNTSVPNGTLSIGSMETTAASRLPRILSAYHDRYPQVELSLQTGTTNSLMKAVLERDIEGAFIAGDINHPELEDIMVFEEELVLVAKEQILSSIDVDQLKNKTIIVFKSGCFYRDIFEKWLKSEGVQLAKTMELNTLDGAIGCVKAGLGISLLTKSVADQLEHSENVNQFTLPGEYKTISTRFINHKDIVKTSAFREFMSVLIRPHEVGS</sequence>
<dbReference type="Pfam" id="PF00126">
    <property type="entry name" value="HTH_1"/>
    <property type="match status" value="1"/>
</dbReference>
<evidence type="ECO:0000256" key="3">
    <source>
        <dbReference type="ARBA" id="ARBA00023125"/>
    </source>
</evidence>
<dbReference type="GO" id="GO:0000976">
    <property type="term" value="F:transcription cis-regulatory region binding"/>
    <property type="evidence" value="ECO:0007669"/>
    <property type="project" value="TreeGrafter"/>
</dbReference>
<comment type="similarity">
    <text evidence="1">Belongs to the LysR transcriptional regulatory family.</text>
</comment>
<dbReference type="InterPro" id="IPR036388">
    <property type="entry name" value="WH-like_DNA-bd_sf"/>
</dbReference>
<dbReference type="InterPro" id="IPR005119">
    <property type="entry name" value="LysR_subst-bd"/>
</dbReference>
<dbReference type="GO" id="GO:0003700">
    <property type="term" value="F:DNA-binding transcription factor activity"/>
    <property type="evidence" value="ECO:0007669"/>
    <property type="project" value="InterPro"/>
</dbReference>
<keyword evidence="7" id="KW-1185">Reference proteome</keyword>
<evidence type="ECO:0000259" key="5">
    <source>
        <dbReference type="PROSITE" id="PS50931"/>
    </source>
</evidence>
<evidence type="ECO:0000313" key="6">
    <source>
        <dbReference type="EMBL" id="TCP20786.1"/>
    </source>
</evidence>
<dbReference type="AlphaFoldDB" id="A0A4V2SKT4"/>
<proteinExistence type="inferred from homology"/>
<organism evidence="6 7">
    <name type="scientific">Scopulibacillus darangshiensis</name>
    <dbReference type="NCBI Taxonomy" id="442528"/>
    <lineage>
        <taxon>Bacteria</taxon>
        <taxon>Bacillati</taxon>
        <taxon>Bacillota</taxon>
        <taxon>Bacilli</taxon>
        <taxon>Bacillales</taxon>
        <taxon>Sporolactobacillaceae</taxon>
        <taxon>Scopulibacillus</taxon>
    </lineage>
</organism>
<dbReference type="PANTHER" id="PTHR30126">
    <property type="entry name" value="HTH-TYPE TRANSCRIPTIONAL REGULATOR"/>
    <property type="match status" value="1"/>
</dbReference>
<dbReference type="PRINTS" id="PR00039">
    <property type="entry name" value="HTHLYSR"/>
</dbReference>
<protein>
    <submittedName>
        <fullName evidence="6">DNA-binding transcriptional LysR family regulator</fullName>
    </submittedName>
</protein>
<keyword evidence="3 6" id="KW-0238">DNA-binding</keyword>
<dbReference type="RefSeq" id="WP_132747967.1">
    <property type="nucleotide sequence ID" value="NZ_SLXK01000049.1"/>
</dbReference>
<reference evidence="6 7" key="1">
    <citation type="submission" date="2019-03" db="EMBL/GenBank/DDBJ databases">
        <title>Genomic Encyclopedia of Type Strains, Phase IV (KMG-IV): sequencing the most valuable type-strain genomes for metagenomic binning, comparative biology and taxonomic classification.</title>
        <authorList>
            <person name="Goeker M."/>
        </authorList>
    </citation>
    <scope>NUCLEOTIDE SEQUENCE [LARGE SCALE GENOMIC DNA]</scope>
    <source>
        <strain evidence="6 7">DSM 19377</strain>
    </source>
</reference>
<dbReference type="Pfam" id="PF03466">
    <property type="entry name" value="LysR_substrate"/>
    <property type="match status" value="1"/>
</dbReference>
<keyword evidence="2" id="KW-0805">Transcription regulation</keyword>
<name>A0A4V2SKT4_9BACL</name>